<feature type="region of interest" description="Disordered" evidence="1">
    <location>
        <begin position="68"/>
        <end position="192"/>
    </location>
</feature>
<dbReference type="PANTHER" id="PTHR47166:SF1">
    <property type="entry name" value="ZINC FINGER PROTEIN 831"/>
    <property type="match status" value="1"/>
</dbReference>
<evidence type="ECO:0000313" key="3">
    <source>
        <dbReference type="Proteomes" id="UP000269945"/>
    </source>
</evidence>
<accession>A0A9X9LSY5</accession>
<dbReference type="PANTHER" id="PTHR47166">
    <property type="entry name" value="ZINC FINGER PROTEIN 831"/>
    <property type="match status" value="1"/>
</dbReference>
<dbReference type="EMBL" id="CYRY02014950">
    <property type="protein sequence ID" value="VCW84705.1"/>
    <property type="molecule type" value="Genomic_DNA"/>
</dbReference>
<evidence type="ECO:0000256" key="1">
    <source>
        <dbReference type="SAM" id="MobiDB-lite"/>
    </source>
</evidence>
<proteinExistence type="predicted"/>
<evidence type="ECO:0000313" key="2">
    <source>
        <dbReference type="EMBL" id="VCW84705.1"/>
    </source>
</evidence>
<gene>
    <name evidence="2" type="ORF">BN2614_LOCUS4</name>
</gene>
<organism evidence="2 3">
    <name type="scientific">Gulo gulo</name>
    <name type="common">Wolverine</name>
    <name type="synonym">Gluton</name>
    <dbReference type="NCBI Taxonomy" id="48420"/>
    <lineage>
        <taxon>Eukaryota</taxon>
        <taxon>Metazoa</taxon>
        <taxon>Chordata</taxon>
        <taxon>Craniata</taxon>
        <taxon>Vertebrata</taxon>
        <taxon>Euteleostomi</taxon>
        <taxon>Mammalia</taxon>
        <taxon>Eutheria</taxon>
        <taxon>Laurasiatheria</taxon>
        <taxon>Carnivora</taxon>
        <taxon>Caniformia</taxon>
        <taxon>Musteloidea</taxon>
        <taxon>Mustelidae</taxon>
        <taxon>Guloninae</taxon>
        <taxon>Gulo</taxon>
    </lineage>
</organism>
<reference evidence="2 3" key="1">
    <citation type="submission" date="2018-10" db="EMBL/GenBank/DDBJ databases">
        <authorList>
            <person name="Ekblom R."/>
            <person name="Jareborg N."/>
        </authorList>
    </citation>
    <scope>NUCLEOTIDE SEQUENCE [LARGE SCALE GENOMIC DNA]</scope>
    <source>
        <tissue evidence="2">Muscle</tissue>
    </source>
</reference>
<protein>
    <submittedName>
        <fullName evidence="2">Uncharacterized protein</fullName>
    </submittedName>
</protein>
<dbReference type="AlphaFoldDB" id="A0A9X9LSY5"/>
<comment type="caution">
    <text evidence="2">The sequence shown here is derived from an EMBL/GenBank/DDBJ whole genome shotgun (WGS) entry which is preliminary data.</text>
</comment>
<feature type="region of interest" description="Disordered" evidence="1">
    <location>
        <begin position="37"/>
        <end position="56"/>
    </location>
</feature>
<dbReference type="Proteomes" id="UP000269945">
    <property type="component" value="Unassembled WGS sequence"/>
</dbReference>
<keyword evidence="3" id="KW-1185">Reference proteome</keyword>
<sequence length="355" mass="37291">MSLGHHSHAAPGVLTALADTAFPPKYLLKLPQGETCPLPSVTPRPGEGQDPVCRSRRSEELVSFVGSGLETRLPPHPASGLATLGAHSFKEDPSCSRPWGRRKGVQGEEKGDLDTGTPAGGQSPGSSAGTPRETASFLPTPACATRQSGPPDTRHLCMGSTAVGARPSGGVPSPCALRELGGPPDNVPEDSPSGHLAGLSSCCSFLTAPTPPSRPELASCTHSETQWSFRAHGPFPSLRAEPRLTWCCLSRSLPLPTEQKEKAASVYLALHFLGSSTQDKGPDTRPVSRMVGGRMKTGLGEGGQVQTSKLSCPVASGIVSQERVSEPEGKKGLLWRKAKMFRGNGKQKLSVCSRR</sequence>
<name>A0A9X9LSY5_GULGU</name>